<evidence type="ECO:0000313" key="13">
    <source>
        <dbReference type="WBParaSite" id="ACAC_0000283701-mRNA-1"/>
    </source>
</evidence>
<name>A0A0K0CYT5_ANGCA</name>
<keyword evidence="5" id="KW-0677">Repeat</keyword>
<dbReference type="AlphaFoldDB" id="A0A0K0CYT5"/>
<organism evidence="12 13">
    <name type="scientific">Angiostrongylus cantonensis</name>
    <name type="common">Rat lungworm</name>
    <dbReference type="NCBI Taxonomy" id="6313"/>
    <lineage>
        <taxon>Eukaryota</taxon>
        <taxon>Metazoa</taxon>
        <taxon>Ecdysozoa</taxon>
        <taxon>Nematoda</taxon>
        <taxon>Chromadorea</taxon>
        <taxon>Rhabditida</taxon>
        <taxon>Rhabditina</taxon>
        <taxon>Rhabditomorpha</taxon>
        <taxon>Strongyloidea</taxon>
        <taxon>Metastrongylidae</taxon>
        <taxon>Angiostrongylus</taxon>
    </lineage>
</organism>
<feature type="domain" description="Cadherin" evidence="11">
    <location>
        <begin position="188"/>
        <end position="319"/>
    </location>
</feature>
<dbReference type="Proteomes" id="UP000035642">
    <property type="component" value="Unassembled WGS sequence"/>
</dbReference>
<comment type="subcellular location">
    <subcellularLocation>
        <location evidence="1">Cell membrane</location>
        <topology evidence="1">Single-pass type I membrane protein</topology>
    </subcellularLocation>
</comment>
<dbReference type="GO" id="GO:0016477">
    <property type="term" value="P:cell migration"/>
    <property type="evidence" value="ECO:0007669"/>
    <property type="project" value="TreeGrafter"/>
</dbReference>
<evidence type="ECO:0000256" key="1">
    <source>
        <dbReference type="ARBA" id="ARBA00004251"/>
    </source>
</evidence>
<dbReference type="Pfam" id="PF00028">
    <property type="entry name" value="Cadherin"/>
    <property type="match status" value="2"/>
</dbReference>
<evidence type="ECO:0000256" key="8">
    <source>
        <dbReference type="ARBA" id="ARBA00023136"/>
    </source>
</evidence>
<dbReference type="FunFam" id="2.60.40.60:FF:000007">
    <property type="entry name" value="Protocadherin alpha 2"/>
    <property type="match status" value="1"/>
</dbReference>
<dbReference type="Gene3D" id="2.60.40.60">
    <property type="entry name" value="Cadherins"/>
    <property type="match status" value="4"/>
</dbReference>
<evidence type="ECO:0000256" key="9">
    <source>
        <dbReference type="ARBA" id="ARBA00023180"/>
    </source>
</evidence>
<dbReference type="SUPFAM" id="SSF49313">
    <property type="entry name" value="Cadherin-like"/>
    <property type="match status" value="4"/>
</dbReference>
<keyword evidence="7" id="KW-1133">Transmembrane helix</keyword>
<dbReference type="STRING" id="6313.A0A0K0CYT5"/>
<feature type="domain" description="Cadherin" evidence="11">
    <location>
        <begin position="424"/>
        <end position="507"/>
    </location>
</feature>
<dbReference type="GO" id="GO:0007156">
    <property type="term" value="P:homophilic cell adhesion via plasma membrane adhesion molecules"/>
    <property type="evidence" value="ECO:0007669"/>
    <property type="project" value="InterPro"/>
</dbReference>
<evidence type="ECO:0000256" key="10">
    <source>
        <dbReference type="PROSITE-ProRule" id="PRU00043"/>
    </source>
</evidence>
<dbReference type="GO" id="GO:0045296">
    <property type="term" value="F:cadherin binding"/>
    <property type="evidence" value="ECO:0007669"/>
    <property type="project" value="TreeGrafter"/>
</dbReference>
<dbReference type="InterPro" id="IPR020894">
    <property type="entry name" value="Cadherin_CS"/>
</dbReference>
<evidence type="ECO:0000256" key="4">
    <source>
        <dbReference type="ARBA" id="ARBA00022729"/>
    </source>
</evidence>
<evidence type="ECO:0000256" key="2">
    <source>
        <dbReference type="ARBA" id="ARBA00022475"/>
    </source>
</evidence>
<evidence type="ECO:0000256" key="3">
    <source>
        <dbReference type="ARBA" id="ARBA00022692"/>
    </source>
</evidence>
<dbReference type="PROSITE" id="PS00232">
    <property type="entry name" value="CADHERIN_1"/>
    <property type="match status" value="1"/>
</dbReference>
<dbReference type="CDD" id="cd11304">
    <property type="entry name" value="Cadherin_repeat"/>
    <property type="match status" value="4"/>
</dbReference>
<reference evidence="13" key="2">
    <citation type="submission" date="2017-02" db="UniProtKB">
        <authorList>
            <consortium name="WormBaseParasite"/>
        </authorList>
    </citation>
    <scope>IDENTIFICATION</scope>
</reference>
<dbReference type="InterPro" id="IPR039808">
    <property type="entry name" value="Cadherin"/>
</dbReference>
<feature type="domain" description="Cadherin" evidence="11">
    <location>
        <begin position="7"/>
        <end position="58"/>
    </location>
</feature>
<dbReference type="InterPro" id="IPR015919">
    <property type="entry name" value="Cadherin-like_sf"/>
</dbReference>
<sequence length="509" mass="56275">MLKLINIDDKSGEITLISRLDYEKHKKFEILAVPIEAGEGIEVVTIEVEDVNNHSPTFPKEKIEVFLLKFGQMRTIMSFQFQLNISEFARIGTAYPLPQADDRDGKNFTIKRYRIVQGNVNNVFKISTRTVHGALYADLVVNGQLDREYRDKYELIVEAIDGGKPPKVGRLYVHVFILDANDNAPIFTQPRYGISVSANLTVGSQILHLKATDGDIEENGRVRYRLRKVGNSTYFLSNCDSEVHTRSRLWAYQTQTRFEDMPPLFSLSPNGVLSSTARLLPGTVHDLIVVAYDGGVPPLETTAIVTVTVLGTSLTAPAVDIIWLTDSGTAHFLENITLGTIVARLSLNEEQKDCVVTLSGCPSLCLRQSQSSSVYLLLVCGTFDRESSSEYHLKFSLKRGTELVLDHPVILSIGDINDNTPVWPQAYAHITLNRSTSAADQTTVLVATDADQGLNGRVRYSVLDSDIIAIDPNTGRLNLLKELDCSLGAELRFRVRAADGGMPSLSTGQ</sequence>
<keyword evidence="9" id="KW-0325">Glycoprotein</keyword>
<proteinExistence type="predicted"/>
<accession>A0A0K0CYT5</accession>
<dbReference type="GO" id="GO:0008013">
    <property type="term" value="F:beta-catenin binding"/>
    <property type="evidence" value="ECO:0007669"/>
    <property type="project" value="TreeGrafter"/>
</dbReference>
<dbReference type="InterPro" id="IPR002126">
    <property type="entry name" value="Cadherin-like_dom"/>
</dbReference>
<keyword evidence="6 10" id="KW-0106">Calcium</keyword>
<dbReference type="GO" id="GO:0005509">
    <property type="term" value="F:calcium ion binding"/>
    <property type="evidence" value="ECO:0007669"/>
    <property type="project" value="UniProtKB-UniRule"/>
</dbReference>
<dbReference type="GO" id="GO:0031175">
    <property type="term" value="P:neuron projection development"/>
    <property type="evidence" value="ECO:0007669"/>
    <property type="project" value="TreeGrafter"/>
</dbReference>
<evidence type="ECO:0000256" key="7">
    <source>
        <dbReference type="ARBA" id="ARBA00022989"/>
    </source>
</evidence>
<dbReference type="PRINTS" id="PR00205">
    <property type="entry name" value="CADHERIN"/>
</dbReference>
<keyword evidence="12" id="KW-1185">Reference proteome</keyword>
<protein>
    <submittedName>
        <fullName evidence="13">Cadherin domain protein</fullName>
    </submittedName>
</protein>
<evidence type="ECO:0000256" key="5">
    <source>
        <dbReference type="ARBA" id="ARBA00022737"/>
    </source>
</evidence>
<dbReference type="PROSITE" id="PS50268">
    <property type="entry name" value="CADHERIN_2"/>
    <property type="match status" value="4"/>
</dbReference>
<keyword evidence="2" id="KW-1003">Cell membrane</keyword>
<keyword evidence="3" id="KW-0812">Transmembrane</keyword>
<dbReference type="GO" id="GO:0016342">
    <property type="term" value="C:catenin complex"/>
    <property type="evidence" value="ECO:0007669"/>
    <property type="project" value="TreeGrafter"/>
</dbReference>
<dbReference type="PANTHER" id="PTHR24027">
    <property type="entry name" value="CADHERIN-23"/>
    <property type="match status" value="1"/>
</dbReference>
<dbReference type="WBParaSite" id="ACAC_0000283701-mRNA-1">
    <property type="protein sequence ID" value="ACAC_0000283701-mRNA-1"/>
    <property type="gene ID" value="ACAC_0000283701"/>
</dbReference>
<dbReference type="SMART" id="SM00112">
    <property type="entry name" value="CA"/>
    <property type="match status" value="4"/>
</dbReference>
<evidence type="ECO:0000313" key="12">
    <source>
        <dbReference type="Proteomes" id="UP000035642"/>
    </source>
</evidence>
<keyword evidence="8" id="KW-0472">Membrane</keyword>
<evidence type="ECO:0000256" key="6">
    <source>
        <dbReference type="ARBA" id="ARBA00022837"/>
    </source>
</evidence>
<feature type="domain" description="Cadherin" evidence="11">
    <location>
        <begin position="77"/>
        <end position="187"/>
    </location>
</feature>
<dbReference type="PANTHER" id="PTHR24027:SF438">
    <property type="entry name" value="CADHERIN 23"/>
    <property type="match status" value="1"/>
</dbReference>
<reference evidence="12" key="1">
    <citation type="submission" date="2012-09" db="EMBL/GenBank/DDBJ databases">
        <authorList>
            <person name="Martin A.A."/>
        </authorList>
    </citation>
    <scope>NUCLEOTIDE SEQUENCE</scope>
</reference>
<keyword evidence="4" id="KW-0732">Signal</keyword>
<evidence type="ECO:0000259" key="11">
    <source>
        <dbReference type="PROSITE" id="PS50268"/>
    </source>
</evidence>